<dbReference type="EMBL" id="JAVDQG010000004">
    <property type="protein sequence ID" value="MDR6226042.1"/>
    <property type="molecule type" value="Genomic_DNA"/>
</dbReference>
<dbReference type="InterPro" id="IPR001279">
    <property type="entry name" value="Metallo-B-lactamas"/>
</dbReference>
<dbReference type="RefSeq" id="WP_309865421.1">
    <property type="nucleotide sequence ID" value="NZ_JAVDQG010000004.1"/>
</dbReference>
<evidence type="ECO:0000313" key="3">
    <source>
        <dbReference type="Proteomes" id="UP001185012"/>
    </source>
</evidence>
<dbReference type="PANTHER" id="PTHR42951:SF4">
    <property type="entry name" value="ACYL-COENZYME A THIOESTERASE MBLAC2"/>
    <property type="match status" value="1"/>
</dbReference>
<gene>
    <name evidence="2" type="ORF">JOE21_002048</name>
</gene>
<dbReference type="Proteomes" id="UP001185012">
    <property type="component" value="Unassembled WGS sequence"/>
</dbReference>
<keyword evidence="3" id="KW-1185">Reference proteome</keyword>
<dbReference type="Gene3D" id="3.60.15.10">
    <property type="entry name" value="Ribonuclease Z/Hydroxyacylglutathione hydrolase-like"/>
    <property type="match status" value="1"/>
</dbReference>
<dbReference type="Pfam" id="PF00753">
    <property type="entry name" value="Lactamase_B"/>
    <property type="match status" value="1"/>
</dbReference>
<name>A0ABU1INC4_9BACL</name>
<accession>A0ABU1INC4</accession>
<protein>
    <submittedName>
        <fullName evidence="2">Glyoxylase-like metal-dependent hydrolase (Beta-lactamase superfamily II)</fullName>
    </submittedName>
</protein>
<dbReference type="SUPFAM" id="SSF56281">
    <property type="entry name" value="Metallo-hydrolase/oxidoreductase"/>
    <property type="match status" value="1"/>
</dbReference>
<sequence>MNIHEDQGIYALQCRTSFLGHPFQVWLYTVDGVLLDTGPPRARSVVTDFVDTHPPWEILLTHYHEDHSGNAAFLSERYGAPVWMGKETARLAARPSHIPFYRRVIWGQMDAVRGRVVADKIRTRRHVFRPVITPGHSHDHVAWLEEERGWLFSGDLFVATRLAYGMKEESVPLMIQSLRHVLSLPVERVYCCHAGIIAEGRHALEKKLHFLEHLQDRTITLHRQGKTIEQITFALLEKRRLVEWFSRGEMSPMHLIRSIVTREGTV</sequence>
<feature type="domain" description="Metallo-beta-lactamase" evidence="1">
    <location>
        <begin position="24"/>
        <end position="193"/>
    </location>
</feature>
<proteinExistence type="predicted"/>
<organism evidence="2 3">
    <name type="scientific">Desmospora profundinema</name>
    <dbReference type="NCBI Taxonomy" id="1571184"/>
    <lineage>
        <taxon>Bacteria</taxon>
        <taxon>Bacillati</taxon>
        <taxon>Bacillota</taxon>
        <taxon>Bacilli</taxon>
        <taxon>Bacillales</taxon>
        <taxon>Thermoactinomycetaceae</taxon>
        <taxon>Desmospora</taxon>
    </lineage>
</organism>
<dbReference type="SMART" id="SM00849">
    <property type="entry name" value="Lactamase_B"/>
    <property type="match status" value="1"/>
</dbReference>
<dbReference type="InterPro" id="IPR036866">
    <property type="entry name" value="RibonucZ/Hydroxyglut_hydro"/>
</dbReference>
<dbReference type="InterPro" id="IPR050855">
    <property type="entry name" value="NDM-1-like"/>
</dbReference>
<evidence type="ECO:0000259" key="1">
    <source>
        <dbReference type="SMART" id="SM00849"/>
    </source>
</evidence>
<comment type="caution">
    <text evidence="2">The sequence shown here is derived from an EMBL/GenBank/DDBJ whole genome shotgun (WGS) entry which is preliminary data.</text>
</comment>
<evidence type="ECO:0000313" key="2">
    <source>
        <dbReference type="EMBL" id="MDR6226042.1"/>
    </source>
</evidence>
<reference evidence="2 3" key="1">
    <citation type="submission" date="2023-07" db="EMBL/GenBank/DDBJ databases">
        <title>Genomic Encyclopedia of Type Strains, Phase IV (KMG-IV): sequencing the most valuable type-strain genomes for metagenomic binning, comparative biology and taxonomic classification.</title>
        <authorList>
            <person name="Goeker M."/>
        </authorList>
    </citation>
    <scope>NUCLEOTIDE SEQUENCE [LARGE SCALE GENOMIC DNA]</scope>
    <source>
        <strain evidence="2 3">DSM 45903</strain>
    </source>
</reference>
<dbReference type="PANTHER" id="PTHR42951">
    <property type="entry name" value="METALLO-BETA-LACTAMASE DOMAIN-CONTAINING"/>
    <property type="match status" value="1"/>
</dbReference>